<organism evidence="4 5">
    <name type="scientific">Terrabacter terrigena</name>
    <dbReference type="NCBI Taxonomy" id="574718"/>
    <lineage>
        <taxon>Bacteria</taxon>
        <taxon>Bacillati</taxon>
        <taxon>Actinomycetota</taxon>
        <taxon>Actinomycetes</taxon>
        <taxon>Micrococcales</taxon>
        <taxon>Intrasporangiaceae</taxon>
        <taxon>Terrabacter</taxon>
    </lineage>
</organism>
<feature type="transmembrane region" description="Helical" evidence="3">
    <location>
        <begin position="91"/>
        <end position="111"/>
    </location>
</feature>
<dbReference type="InterPro" id="IPR000462">
    <property type="entry name" value="CDP-OH_P_trans"/>
</dbReference>
<feature type="transmembrane region" description="Helical" evidence="3">
    <location>
        <begin position="208"/>
        <end position="228"/>
    </location>
</feature>
<dbReference type="PROSITE" id="PS00379">
    <property type="entry name" value="CDP_ALCOHOL_P_TRANSF"/>
    <property type="match status" value="1"/>
</dbReference>
<dbReference type="InterPro" id="IPR043130">
    <property type="entry name" value="CDP-OH_PTrfase_TM_dom"/>
</dbReference>
<evidence type="ECO:0000313" key="5">
    <source>
        <dbReference type="Proteomes" id="UP001597046"/>
    </source>
</evidence>
<proteinExistence type="inferred from homology"/>
<feature type="transmembrane region" description="Helical" evidence="3">
    <location>
        <begin position="7"/>
        <end position="27"/>
    </location>
</feature>
<evidence type="ECO:0000256" key="1">
    <source>
        <dbReference type="ARBA" id="ARBA00022679"/>
    </source>
</evidence>
<comment type="similarity">
    <text evidence="2">Belongs to the CDP-alcohol phosphatidyltransferase class-I family.</text>
</comment>
<reference evidence="5" key="1">
    <citation type="journal article" date="2019" name="Int. J. Syst. Evol. Microbiol.">
        <title>The Global Catalogue of Microorganisms (GCM) 10K type strain sequencing project: providing services to taxonomists for standard genome sequencing and annotation.</title>
        <authorList>
            <consortium name="The Broad Institute Genomics Platform"/>
            <consortium name="The Broad Institute Genome Sequencing Center for Infectious Disease"/>
            <person name="Wu L."/>
            <person name="Ma J."/>
        </authorList>
    </citation>
    <scope>NUCLEOTIDE SEQUENCE [LARGE SCALE GENOMIC DNA]</scope>
    <source>
        <strain evidence="5">CCUG 57508</strain>
    </source>
</reference>
<keyword evidence="3" id="KW-0472">Membrane</keyword>
<keyword evidence="5" id="KW-1185">Reference proteome</keyword>
<keyword evidence="3" id="KW-1133">Transmembrane helix</keyword>
<dbReference type="Gene3D" id="1.20.120.1760">
    <property type="match status" value="1"/>
</dbReference>
<dbReference type="InterPro" id="IPR048254">
    <property type="entry name" value="CDP_ALCOHOL_P_TRANSF_CS"/>
</dbReference>
<feature type="transmembrane region" description="Helical" evidence="3">
    <location>
        <begin position="67"/>
        <end position="85"/>
    </location>
</feature>
<keyword evidence="1 2" id="KW-0808">Transferase</keyword>
<accession>A0ABW3MY39</accession>
<keyword evidence="3" id="KW-0812">Transmembrane</keyword>
<evidence type="ECO:0000256" key="2">
    <source>
        <dbReference type="RuleBase" id="RU003750"/>
    </source>
</evidence>
<dbReference type="Pfam" id="PF01066">
    <property type="entry name" value="CDP-OH_P_transf"/>
    <property type="match status" value="1"/>
</dbReference>
<gene>
    <name evidence="4" type="ORF">ACFQ2V_08455</name>
</gene>
<dbReference type="Proteomes" id="UP001597046">
    <property type="component" value="Unassembled WGS sequence"/>
</dbReference>
<evidence type="ECO:0000256" key="3">
    <source>
        <dbReference type="SAM" id="Phobius"/>
    </source>
</evidence>
<sequence>MRQLIPPSPAIGFVGVLGLLTGLHDVVGLGPRGWLAGLASGVVLAAALAYGLLRLARHSLLPADRVTLTRAVLACGVAALVADTAGRPTGLAVLVAVSAVALVLDAVDGWVARRTRTASPMGARFDMETDAFLILVLSVQVARDLGWWVLGIGAARYVLLAVGVAGRWAPWLRGQVPARRWRKAVAAYQGIALTLAAADVLAAPVVTAVVAAGLGLLLVSFGTEVVALRRQAARGVGGVAGVAGVGAPVPHPVPLDPTVARAVR</sequence>
<dbReference type="EMBL" id="JBHTKH010000004">
    <property type="protein sequence ID" value="MFD1054334.1"/>
    <property type="molecule type" value="Genomic_DNA"/>
</dbReference>
<evidence type="ECO:0000313" key="4">
    <source>
        <dbReference type="EMBL" id="MFD1054334.1"/>
    </source>
</evidence>
<feature type="transmembrane region" description="Helical" evidence="3">
    <location>
        <begin position="154"/>
        <end position="172"/>
    </location>
</feature>
<feature type="transmembrane region" description="Helical" evidence="3">
    <location>
        <begin position="33"/>
        <end position="55"/>
    </location>
</feature>
<comment type="caution">
    <text evidence="4">The sequence shown here is derived from an EMBL/GenBank/DDBJ whole genome shotgun (WGS) entry which is preliminary data.</text>
</comment>
<dbReference type="RefSeq" id="WP_386052232.1">
    <property type="nucleotide sequence ID" value="NZ_JBHTKH010000004.1"/>
</dbReference>
<protein>
    <submittedName>
        <fullName evidence="4">CDP-alcohol phosphatidyltransferase family protein</fullName>
    </submittedName>
</protein>
<name>A0ABW3MY39_9MICO</name>